<dbReference type="AlphaFoldDB" id="A0A085MZ03"/>
<dbReference type="Proteomes" id="UP000030758">
    <property type="component" value="Unassembled WGS sequence"/>
</dbReference>
<dbReference type="EMBL" id="KL367595">
    <property type="protein sequence ID" value="KFD62449.1"/>
    <property type="molecule type" value="Genomic_DNA"/>
</dbReference>
<accession>A0A085MZ03</accession>
<protein>
    <submittedName>
        <fullName evidence="1">Uncharacterized protein</fullName>
    </submittedName>
</protein>
<gene>
    <name evidence="1" type="ORF">M514_10717</name>
</gene>
<name>A0A085MZ03_9BILA</name>
<sequence length="60" mass="6639">ASSRRSPQEIVQGLLLLDLYCQGLLKVAGQNRRRTTTAVLHGRFNWNKFAVGAKAGSQRV</sequence>
<organism evidence="1">
    <name type="scientific">Trichuris suis</name>
    <name type="common">pig whipworm</name>
    <dbReference type="NCBI Taxonomy" id="68888"/>
    <lineage>
        <taxon>Eukaryota</taxon>
        <taxon>Metazoa</taxon>
        <taxon>Ecdysozoa</taxon>
        <taxon>Nematoda</taxon>
        <taxon>Enoplea</taxon>
        <taxon>Dorylaimia</taxon>
        <taxon>Trichinellida</taxon>
        <taxon>Trichuridae</taxon>
        <taxon>Trichuris</taxon>
    </lineage>
</organism>
<evidence type="ECO:0000313" key="1">
    <source>
        <dbReference type="EMBL" id="KFD62449.1"/>
    </source>
</evidence>
<feature type="non-terminal residue" evidence="1">
    <location>
        <position position="60"/>
    </location>
</feature>
<proteinExistence type="predicted"/>
<reference evidence="1" key="1">
    <citation type="journal article" date="2014" name="Nat. Genet.">
        <title>Genome and transcriptome of the porcine whipworm Trichuris suis.</title>
        <authorList>
            <person name="Jex A.R."/>
            <person name="Nejsum P."/>
            <person name="Schwarz E.M."/>
            <person name="Hu L."/>
            <person name="Young N.D."/>
            <person name="Hall R.S."/>
            <person name="Korhonen P.K."/>
            <person name="Liao S."/>
            <person name="Thamsborg S."/>
            <person name="Xia J."/>
            <person name="Xu P."/>
            <person name="Wang S."/>
            <person name="Scheerlinck J.P."/>
            <person name="Hofmann A."/>
            <person name="Sternberg P.W."/>
            <person name="Wang J."/>
            <person name="Gasser R.B."/>
        </authorList>
    </citation>
    <scope>NUCLEOTIDE SEQUENCE [LARGE SCALE GENOMIC DNA]</scope>
    <source>
        <strain evidence="1">DCEP-RM93F</strain>
    </source>
</reference>
<feature type="non-terminal residue" evidence="1">
    <location>
        <position position="1"/>
    </location>
</feature>